<organism evidence="1 2">
    <name type="scientific">Musa troglodytarum</name>
    <name type="common">fe'i banana</name>
    <dbReference type="NCBI Taxonomy" id="320322"/>
    <lineage>
        <taxon>Eukaryota</taxon>
        <taxon>Viridiplantae</taxon>
        <taxon>Streptophyta</taxon>
        <taxon>Embryophyta</taxon>
        <taxon>Tracheophyta</taxon>
        <taxon>Spermatophyta</taxon>
        <taxon>Magnoliopsida</taxon>
        <taxon>Liliopsida</taxon>
        <taxon>Zingiberales</taxon>
        <taxon>Musaceae</taxon>
        <taxon>Musa</taxon>
    </lineage>
</organism>
<dbReference type="AlphaFoldDB" id="A0A9E7JYB1"/>
<evidence type="ECO:0000313" key="2">
    <source>
        <dbReference type="Proteomes" id="UP001055439"/>
    </source>
</evidence>
<gene>
    <name evidence="1" type="ORF">MUK42_28983</name>
</gene>
<proteinExistence type="predicted"/>
<protein>
    <submittedName>
        <fullName evidence="1">Uncharacterized protein</fullName>
    </submittedName>
</protein>
<sequence>MRTIGVRLRLQWALHGFPFPTQRCCFRLPRLISLLKTCLLSSAPSKHLAREARERGQLLKCRAPSKV</sequence>
<reference evidence="1" key="1">
    <citation type="submission" date="2022-05" db="EMBL/GenBank/DDBJ databases">
        <title>The Musa troglodytarum L. genome provides insights into the mechanism of non-climacteric behaviour and enrichment of carotenoids.</title>
        <authorList>
            <person name="Wang J."/>
        </authorList>
    </citation>
    <scope>NUCLEOTIDE SEQUENCE</scope>
    <source>
        <tissue evidence="1">Leaf</tissue>
    </source>
</reference>
<keyword evidence="2" id="KW-1185">Reference proteome</keyword>
<evidence type="ECO:0000313" key="1">
    <source>
        <dbReference type="EMBL" id="URD99197.1"/>
    </source>
</evidence>
<dbReference type="EMBL" id="CP097506">
    <property type="protein sequence ID" value="URD99197.1"/>
    <property type="molecule type" value="Genomic_DNA"/>
</dbReference>
<name>A0A9E7JYB1_9LILI</name>
<dbReference type="Proteomes" id="UP001055439">
    <property type="component" value="Chromosome 4"/>
</dbReference>
<accession>A0A9E7JYB1</accession>